<feature type="transmembrane region" description="Helical" evidence="2">
    <location>
        <begin position="394"/>
        <end position="413"/>
    </location>
</feature>
<reference evidence="5 6" key="1">
    <citation type="submission" date="2025-04" db="UniProtKB">
        <authorList>
            <consortium name="RefSeq"/>
        </authorList>
    </citation>
    <scope>IDENTIFICATION</scope>
    <source>
        <tissue evidence="5 6">Whole sample</tissue>
    </source>
</reference>
<feature type="transmembrane region" description="Helical" evidence="2">
    <location>
        <begin position="105"/>
        <end position="125"/>
    </location>
</feature>
<evidence type="ECO:0000313" key="6">
    <source>
        <dbReference type="RefSeq" id="XP_022342179.1"/>
    </source>
</evidence>
<sequence length="499" mass="54353">MSALPIDRGWAFMVVLGFFYSSFIMVGTAKSFGIIMAELIKHFNITTATGALVIGVSGAVYTITAPFCVAFGELFTQRKVVIVGSIIGFVMVALSSLLVNIEFFVFFYGVGTGLANACFFGNGLVMVGTYFKRWRSLATGLGLTGASVGTFVMPILLEALLETYSLAGTLLIMSAIYLNGCICGALFRPLSFYSRSPGRRNPSVQELEPITKPEKEEAVMQASTEETWTEVGNEAANMEGEVELKKGLLAENQTTGDLTEPPAKAAPPARPVWRFRLCGRQFTFPVIIHFTVLKMPVVIFFTLFSFLVFIGYFNFILFLPPDVLLRGITSFEKAALVSYTGGGDLVGRVLVGFLGDLTIIRRYKILATSAILCGVNIILFEVAGQVYWWMAIHAALYGLFGGCYVAINTIVLIDMVGLEMMPKTLGVVLLIQGLGAAIGQPIEGKIRDMTKSFTPLNIINSICMVAAGLLLFLYPLVKRFQNKSIKKAETLEVQVKSDA</sequence>
<dbReference type="SUPFAM" id="SSF103473">
    <property type="entry name" value="MFS general substrate transporter"/>
    <property type="match status" value="1"/>
</dbReference>
<evidence type="ECO:0000313" key="4">
    <source>
        <dbReference type="Proteomes" id="UP000694844"/>
    </source>
</evidence>
<dbReference type="RefSeq" id="XP_022342180.1">
    <property type="nucleotide sequence ID" value="XM_022486472.1"/>
</dbReference>
<dbReference type="RefSeq" id="XP_022342182.1">
    <property type="nucleotide sequence ID" value="XM_022486474.1"/>
</dbReference>
<feature type="transmembrane region" description="Helical" evidence="2">
    <location>
        <begin position="163"/>
        <end position="187"/>
    </location>
</feature>
<dbReference type="PANTHER" id="PTHR11360">
    <property type="entry name" value="MONOCARBOXYLATE TRANSPORTER"/>
    <property type="match status" value="1"/>
</dbReference>
<accession>A0A8B8EQX2</accession>
<dbReference type="PANTHER" id="PTHR11360:SF306">
    <property type="entry name" value="RE01051P"/>
    <property type="match status" value="1"/>
</dbReference>
<dbReference type="GeneID" id="111135966"/>
<dbReference type="Gene3D" id="1.20.1250.20">
    <property type="entry name" value="MFS general substrate transporter like domains"/>
    <property type="match status" value="1"/>
</dbReference>
<keyword evidence="2" id="KW-0812">Transmembrane</keyword>
<dbReference type="KEGG" id="cvn:111135966"/>
<evidence type="ECO:0000313" key="9">
    <source>
        <dbReference type="RefSeq" id="XP_022342182.1"/>
    </source>
</evidence>
<evidence type="ECO:0000256" key="2">
    <source>
        <dbReference type="SAM" id="Phobius"/>
    </source>
</evidence>
<dbReference type="AlphaFoldDB" id="A0A8B8EQX2"/>
<feature type="transmembrane region" description="Helical" evidence="2">
    <location>
        <begin position="366"/>
        <end position="388"/>
    </location>
</feature>
<keyword evidence="4" id="KW-1185">Reference proteome</keyword>
<evidence type="ECO:0000313" key="5">
    <source>
        <dbReference type="RefSeq" id="XP_022342178.1"/>
    </source>
</evidence>
<feature type="transmembrane region" description="Helical" evidence="2">
    <location>
        <begin position="137"/>
        <end position="157"/>
    </location>
</feature>
<proteinExistence type="predicted"/>
<keyword evidence="2" id="KW-1133">Transmembrane helix</keyword>
<dbReference type="PROSITE" id="PS50850">
    <property type="entry name" value="MFS"/>
    <property type="match status" value="1"/>
</dbReference>
<feature type="domain" description="Major facilitator superfamily (MFS) profile" evidence="3">
    <location>
        <begin position="297"/>
        <end position="499"/>
    </location>
</feature>
<dbReference type="RefSeq" id="XP_022342181.1">
    <property type="nucleotide sequence ID" value="XM_022486473.1"/>
</dbReference>
<feature type="transmembrane region" description="Helical" evidence="2">
    <location>
        <begin position="454"/>
        <end position="477"/>
    </location>
</feature>
<organism evidence="4 5">
    <name type="scientific">Crassostrea virginica</name>
    <name type="common">Eastern oyster</name>
    <dbReference type="NCBI Taxonomy" id="6565"/>
    <lineage>
        <taxon>Eukaryota</taxon>
        <taxon>Metazoa</taxon>
        <taxon>Spiralia</taxon>
        <taxon>Lophotrochozoa</taxon>
        <taxon>Mollusca</taxon>
        <taxon>Bivalvia</taxon>
        <taxon>Autobranchia</taxon>
        <taxon>Pteriomorphia</taxon>
        <taxon>Ostreida</taxon>
        <taxon>Ostreoidea</taxon>
        <taxon>Ostreidae</taxon>
        <taxon>Crassostrea</taxon>
    </lineage>
</organism>
<dbReference type="RefSeq" id="XP_022342183.1">
    <property type="nucleotide sequence ID" value="XM_022486475.1"/>
</dbReference>
<feature type="transmembrane region" description="Helical" evidence="2">
    <location>
        <begin position="425"/>
        <end position="442"/>
    </location>
</feature>
<keyword evidence="2" id="KW-0472">Membrane</keyword>
<dbReference type="Proteomes" id="UP000694844">
    <property type="component" value="Chromosome 5"/>
</dbReference>
<dbReference type="InterPro" id="IPR011701">
    <property type="entry name" value="MFS"/>
</dbReference>
<feature type="transmembrane region" description="Helical" evidence="2">
    <location>
        <begin position="297"/>
        <end position="319"/>
    </location>
</feature>
<evidence type="ECO:0000259" key="3">
    <source>
        <dbReference type="PROSITE" id="PS50850"/>
    </source>
</evidence>
<dbReference type="RefSeq" id="XP_022342178.1">
    <property type="nucleotide sequence ID" value="XM_022486470.1"/>
</dbReference>
<name>A0A8B8EQX2_CRAVI</name>
<feature type="transmembrane region" description="Helical" evidence="2">
    <location>
        <begin position="43"/>
        <end position="68"/>
    </location>
</feature>
<dbReference type="Pfam" id="PF07690">
    <property type="entry name" value="MFS_1"/>
    <property type="match status" value="2"/>
</dbReference>
<dbReference type="InterPro" id="IPR050327">
    <property type="entry name" value="Proton-linked_MCT"/>
</dbReference>
<evidence type="ECO:0000313" key="10">
    <source>
        <dbReference type="RefSeq" id="XP_022342183.1"/>
    </source>
</evidence>
<dbReference type="GO" id="GO:0008028">
    <property type="term" value="F:monocarboxylic acid transmembrane transporter activity"/>
    <property type="evidence" value="ECO:0007669"/>
    <property type="project" value="TreeGrafter"/>
</dbReference>
<gene>
    <name evidence="5 6 7 8 9 10" type="primary">LOC111135966</name>
</gene>
<dbReference type="GO" id="GO:0016020">
    <property type="term" value="C:membrane"/>
    <property type="evidence" value="ECO:0007669"/>
    <property type="project" value="UniProtKB-SubCell"/>
</dbReference>
<dbReference type="InterPro" id="IPR036259">
    <property type="entry name" value="MFS_trans_sf"/>
</dbReference>
<protein>
    <submittedName>
        <fullName evidence="5 6">Monocarboxylate transporter 13-like</fullName>
    </submittedName>
</protein>
<dbReference type="RefSeq" id="XP_022342179.1">
    <property type="nucleotide sequence ID" value="XM_022486471.1"/>
</dbReference>
<evidence type="ECO:0000313" key="7">
    <source>
        <dbReference type="RefSeq" id="XP_022342180.1"/>
    </source>
</evidence>
<comment type="subcellular location">
    <subcellularLocation>
        <location evidence="1">Membrane</location>
        <topology evidence="1">Multi-pass membrane protein</topology>
    </subcellularLocation>
</comment>
<feature type="transmembrane region" description="Helical" evidence="2">
    <location>
        <begin position="12"/>
        <end position="37"/>
    </location>
</feature>
<feature type="transmembrane region" description="Helical" evidence="2">
    <location>
        <begin position="339"/>
        <end position="359"/>
    </location>
</feature>
<evidence type="ECO:0000313" key="8">
    <source>
        <dbReference type="RefSeq" id="XP_022342181.1"/>
    </source>
</evidence>
<dbReference type="InterPro" id="IPR020846">
    <property type="entry name" value="MFS_dom"/>
</dbReference>
<feature type="transmembrane region" description="Helical" evidence="2">
    <location>
        <begin position="80"/>
        <end position="99"/>
    </location>
</feature>
<evidence type="ECO:0000256" key="1">
    <source>
        <dbReference type="ARBA" id="ARBA00004141"/>
    </source>
</evidence>
<dbReference type="OrthoDB" id="2213137at2759"/>